<evidence type="ECO:0008006" key="3">
    <source>
        <dbReference type="Google" id="ProtNLM"/>
    </source>
</evidence>
<evidence type="ECO:0000313" key="1">
    <source>
        <dbReference type="EMBL" id="ABM63037.1"/>
    </source>
</evidence>
<keyword evidence="2" id="KW-1185">Reference proteome</keyword>
<reference evidence="2" key="1">
    <citation type="submission" date="2006-12" db="EMBL/GenBank/DDBJ databases">
        <title>Complete sequence of Halorhodospira halophila SL1.</title>
        <authorList>
            <consortium name="US DOE Joint Genome Institute"/>
            <person name="Copeland A."/>
            <person name="Lucas S."/>
            <person name="Lapidus A."/>
            <person name="Barry K."/>
            <person name="Detter J.C."/>
            <person name="Glavina del Rio T."/>
            <person name="Hammon N."/>
            <person name="Israni S."/>
            <person name="Dalin E."/>
            <person name="Tice H."/>
            <person name="Pitluck S."/>
            <person name="Saunders E."/>
            <person name="Brettin T."/>
            <person name="Bruce D."/>
            <person name="Han C."/>
            <person name="Tapia R."/>
            <person name="Schmutz J."/>
            <person name="Larimer F."/>
            <person name="Land M."/>
            <person name="Hauser L."/>
            <person name="Kyrpides N."/>
            <person name="Mikhailova N."/>
            <person name="Hoff W."/>
            <person name="Richardson P."/>
        </authorList>
    </citation>
    <scope>NUCLEOTIDE SEQUENCE [LARGE SCALE GENOMIC DNA]</scope>
    <source>
        <strain evidence="2">DSM 244 / SL1</strain>
    </source>
</reference>
<organism evidence="1 2">
    <name type="scientific">Halorhodospira halophila (strain DSM 244 / SL1)</name>
    <name type="common">Ectothiorhodospira halophila (strain DSM 244 / SL1)</name>
    <dbReference type="NCBI Taxonomy" id="349124"/>
    <lineage>
        <taxon>Bacteria</taxon>
        <taxon>Pseudomonadati</taxon>
        <taxon>Pseudomonadota</taxon>
        <taxon>Gammaproteobacteria</taxon>
        <taxon>Chromatiales</taxon>
        <taxon>Ectothiorhodospiraceae</taxon>
        <taxon>Halorhodospira</taxon>
    </lineage>
</organism>
<protein>
    <recommendedName>
        <fullName evidence="3">TIGR02444 family protein</fullName>
    </recommendedName>
</protein>
<dbReference type="HOGENOM" id="CLU_119976_0_0_6"/>
<reference evidence="1 2" key="2">
    <citation type="journal article" date="2013" name="Stand. Genomic Sci.">
        <title>Complete genome sequence of Halorhodospira halophila SL1.</title>
        <authorList>
            <person name="Challacombe J.F."/>
            <person name="Majid S."/>
            <person name="Deole R."/>
            <person name="Brettin T.S."/>
            <person name="Bruce D."/>
            <person name="Delano S.F."/>
            <person name="Detter J.C."/>
            <person name="Gleasner C.D."/>
            <person name="Han C.S."/>
            <person name="Misra M."/>
            <person name="Reitenga K.G."/>
            <person name="Mikhailova N."/>
            <person name="Woyke T."/>
            <person name="Pitluck S."/>
            <person name="Nolan M."/>
            <person name="Land M.L."/>
            <person name="Saunders E."/>
            <person name="Tapia R."/>
            <person name="Lapidus A."/>
            <person name="Ivanova N."/>
            <person name="Hoff W.D."/>
        </authorList>
    </citation>
    <scope>NUCLEOTIDE SEQUENCE [LARGE SCALE GENOMIC DNA]</scope>
    <source>
        <strain evidence="2">DSM 244 / SL1</strain>
    </source>
</reference>
<name>A1WZC5_HALHL</name>
<evidence type="ECO:0000313" key="2">
    <source>
        <dbReference type="Proteomes" id="UP000000647"/>
    </source>
</evidence>
<dbReference type="STRING" id="349124.Hhal_2273"/>
<proteinExistence type="predicted"/>
<dbReference type="AlphaFoldDB" id="A1WZC5"/>
<dbReference type="EMBL" id="CP000544">
    <property type="protein sequence ID" value="ABM63037.1"/>
    <property type="molecule type" value="Genomic_DNA"/>
</dbReference>
<sequence length="185" mass="20769">MLDESERLWRFAEDIYARPGVEAACLKLQARYGLSISLLLAAVWSGLEGRGRLGVSSAEGAIRRGQEWDREVIAPLRALRRHLKLHPPRDLADDNHELRKQLIAAELRAEAIEQKLFLQDLPADLPAAAESERWRDAAWNAGVVVRRKCPTCDPEAVSAIARILCEACDELGNETATQEVRRVWP</sequence>
<dbReference type="KEGG" id="hha:Hhal_2273"/>
<gene>
    <name evidence="1" type="ordered locus">Hhal_2273</name>
</gene>
<dbReference type="Pfam" id="PF09523">
    <property type="entry name" value="DUF2390"/>
    <property type="match status" value="1"/>
</dbReference>
<accession>A1WZC5</accession>
<dbReference type="eggNOG" id="COG5589">
    <property type="taxonomic scope" value="Bacteria"/>
</dbReference>
<dbReference type="InterPro" id="IPR012659">
    <property type="entry name" value="CHP02444"/>
</dbReference>
<dbReference type="Proteomes" id="UP000000647">
    <property type="component" value="Chromosome"/>
</dbReference>
<dbReference type="NCBIfam" id="TIGR02444">
    <property type="entry name" value="TIGR02444 family protein"/>
    <property type="match status" value="1"/>
</dbReference>